<organism evidence="3 4">
    <name type="scientific">Dyadobacter frigoris</name>
    <dbReference type="NCBI Taxonomy" id="2576211"/>
    <lineage>
        <taxon>Bacteria</taxon>
        <taxon>Pseudomonadati</taxon>
        <taxon>Bacteroidota</taxon>
        <taxon>Cytophagia</taxon>
        <taxon>Cytophagales</taxon>
        <taxon>Spirosomataceae</taxon>
        <taxon>Dyadobacter</taxon>
    </lineage>
</organism>
<dbReference type="Proteomes" id="UP000304900">
    <property type="component" value="Unassembled WGS sequence"/>
</dbReference>
<feature type="signal peptide" evidence="1">
    <location>
        <begin position="1"/>
        <end position="21"/>
    </location>
</feature>
<evidence type="ECO:0000313" key="3">
    <source>
        <dbReference type="EMBL" id="TKT88865.1"/>
    </source>
</evidence>
<name>A0A4U6CYC8_9BACT</name>
<dbReference type="OrthoDB" id="9770043at2"/>
<gene>
    <name evidence="3" type="ORF">FDK13_24825</name>
</gene>
<dbReference type="RefSeq" id="WP_137342719.1">
    <property type="nucleotide sequence ID" value="NZ_BSQH01000019.1"/>
</dbReference>
<dbReference type="SUPFAM" id="SSF50952">
    <property type="entry name" value="Soluble quinoprotein glucose dehydrogenase"/>
    <property type="match status" value="1"/>
</dbReference>
<dbReference type="AlphaFoldDB" id="A0A4U6CYC8"/>
<dbReference type="InterPro" id="IPR011042">
    <property type="entry name" value="6-blade_b-propeller_TolB-like"/>
</dbReference>
<evidence type="ECO:0000313" key="4">
    <source>
        <dbReference type="Proteomes" id="UP000304900"/>
    </source>
</evidence>
<keyword evidence="1" id="KW-0732">Signal</keyword>
<sequence>MLKKITIPILSTLMMSVSAFAQVPDSPVKVKLALITDQLSHPTAFAVTKKNPDLLFVTEQEGRIRIIQKGKLLEAPFLDIRKEVLKKEGYDERGLLGLAFHPDYASNGKFYVYCSVPVANPVKNQLDHQSEIREYTVSSNPLVADPAKMSKVLVIDQPQSNHNGGDLKFGSDGFLYISVGDGGGANDQHGEFGNAQNMTNLLGKILRIDVNKLPYTIPADNPFVGDANAKPEIYAYGLRNPWRISFDKKTHQLFAGEVGQNKYEEVDIITKGGNYGWRPIEGLHPFNEKDPQPKNPIAPIAEYPHPEGLSITGGFVYRGKAIPSLTGKYIFGDMMGPIWSLSPGKDDKWTRNKLSIGRDAGYWHVYSFGEDLSGELYVLTVILENTKGSLYKIVP</sequence>
<dbReference type="InterPro" id="IPR012938">
    <property type="entry name" value="Glc/Sorbosone_DH"/>
</dbReference>
<dbReference type="PANTHER" id="PTHR19328:SF75">
    <property type="entry name" value="ALDOSE SUGAR DEHYDROGENASE YLII"/>
    <property type="match status" value="1"/>
</dbReference>
<dbReference type="Pfam" id="PF07995">
    <property type="entry name" value="GSDH"/>
    <property type="match status" value="1"/>
</dbReference>
<protein>
    <submittedName>
        <fullName evidence="3">PQQ-dependent sugar dehydrogenase</fullName>
    </submittedName>
</protein>
<evidence type="ECO:0000256" key="1">
    <source>
        <dbReference type="SAM" id="SignalP"/>
    </source>
</evidence>
<dbReference type="EMBL" id="SZVO01000013">
    <property type="protein sequence ID" value="TKT88865.1"/>
    <property type="molecule type" value="Genomic_DNA"/>
</dbReference>
<feature type="domain" description="Glucose/Sorbosone dehydrogenase" evidence="2">
    <location>
        <begin position="39"/>
        <end position="344"/>
    </location>
</feature>
<dbReference type="InterPro" id="IPR011041">
    <property type="entry name" value="Quinoprot_gluc/sorb_DH_b-prop"/>
</dbReference>
<dbReference type="PANTHER" id="PTHR19328">
    <property type="entry name" value="HEDGEHOG-INTERACTING PROTEIN"/>
    <property type="match status" value="1"/>
</dbReference>
<accession>A0A4U6CYC8</accession>
<evidence type="ECO:0000259" key="2">
    <source>
        <dbReference type="Pfam" id="PF07995"/>
    </source>
</evidence>
<dbReference type="Gene3D" id="2.120.10.30">
    <property type="entry name" value="TolB, C-terminal domain"/>
    <property type="match status" value="1"/>
</dbReference>
<feature type="chain" id="PRO_5020826143" evidence="1">
    <location>
        <begin position="22"/>
        <end position="395"/>
    </location>
</feature>
<comment type="caution">
    <text evidence="3">The sequence shown here is derived from an EMBL/GenBank/DDBJ whole genome shotgun (WGS) entry which is preliminary data.</text>
</comment>
<keyword evidence="4" id="KW-1185">Reference proteome</keyword>
<reference evidence="3 4" key="1">
    <citation type="submission" date="2019-05" db="EMBL/GenBank/DDBJ databases">
        <title>Dyadobacter AR-3-8 sp. nov., isolated from arctic soil.</title>
        <authorList>
            <person name="Chaudhary D.K."/>
        </authorList>
    </citation>
    <scope>NUCLEOTIDE SEQUENCE [LARGE SCALE GENOMIC DNA]</scope>
    <source>
        <strain evidence="3 4">AR-3-8</strain>
    </source>
</reference>
<proteinExistence type="predicted"/>